<dbReference type="InterPro" id="IPR041478">
    <property type="entry name" value="TetR_C_27"/>
</dbReference>
<dbReference type="Gene3D" id="1.10.357.10">
    <property type="entry name" value="Tetracycline Repressor, domain 2"/>
    <property type="match status" value="1"/>
</dbReference>
<evidence type="ECO:0000313" key="7">
    <source>
        <dbReference type="Proteomes" id="UP000214646"/>
    </source>
</evidence>
<gene>
    <name evidence="6" type="ORF">FRUB_06153</name>
</gene>
<evidence type="ECO:0000313" key="6">
    <source>
        <dbReference type="EMBL" id="OWK39071.1"/>
    </source>
</evidence>
<evidence type="ECO:0000256" key="4">
    <source>
        <dbReference type="PROSITE-ProRule" id="PRU00335"/>
    </source>
</evidence>
<accession>A0A225DC09</accession>
<evidence type="ECO:0000256" key="1">
    <source>
        <dbReference type="ARBA" id="ARBA00023015"/>
    </source>
</evidence>
<dbReference type="Pfam" id="PF00440">
    <property type="entry name" value="TetR_N"/>
    <property type="match status" value="1"/>
</dbReference>
<evidence type="ECO:0000256" key="2">
    <source>
        <dbReference type="ARBA" id="ARBA00023125"/>
    </source>
</evidence>
<name>A0A225DC09_9BACT</name>
<dbReference type="InterPro" id="IPR036271">
    <property type="entry name" value="Tet_transcr_reg_TetR-rel_C_sf"/>
</dbReference>
<dbReference type="EMBL" id="NIDE01000011">
    <property type="protein sequence ID" value="OWK39071.1"/>
    <property type="molecule type" value="Genomic_DNA"/>
</dbReference>
<sequence>MPPDNTPLTRDRILAAAADVIRRFGPAKATVVDVARALGVSHAAVYRHVATKAELRDLVVGRWVETIMPPLRTIVAEPGPAAKRLRQLFDAMIAVKRRRATDDPELFAAYRTLAVDAQSVVVAHVDELVELTASVIRSGVEEGTFRTADPVSAARAVLVATSRFHHPAHAADWADPALDAAYADVWQLLMDGLRSSSESG</sequence>
<evidence type="ECO:0000256" key="3">
    <source>
        <dbReference type="ARBA" id="ARBA00023163"/>
    </source>
</evidence>
<dbReference type="PANTHER" id="PTHR30055:SF151">
    <property type="entry name" value="TRANSCRIPTIONAL REGULATORY PROTEIN"/>
    <property type="match status" value="1"/>
</dbReference>
<keyword evidence="2 4" id="KW-0238">DNA-binding</keyword>
<dbReference type="Proteomes" id="UP000214646">
    <property type="component" value="Unassembled WGS sequence"/>
</dbReference>
<dbReference type="InterPro" id="IPR009057">
    <property type="entry name" value="Homeodomain-like_sf"/>
</dbReference>
<keyword evidence="7" id="KW-1185">Reference proteome</keyword>
<dbReference type="AlphaFoldDB" id="A0A225DC09"/>
<feature type="domain" description="HTH tetR-type" evidence="5">
    <location>
        <begin position="7"/>
        <end position="67"/>
    </location>
</feature>
<organism evidence="6 7">
    <name type="scientific">Fimbriiglobus ruber</name>
    <dbReference type="NCBI Taxonomy" id="1908690"/>
    <lineage>
        <taxon>Bacteria</taxon>
        <taxon>Pseudomonadati</taxon>
        <taxon>Planctomycetota</taxon>
        <taxon>Planctomycetia</taxon>
        <taxon>Gemmatales</taxon>
        <taxon>Gemmataceae</taxon>
        <taxon>Fimbriiglobus</taxon>
    </lineage>
</organism>
<evidence type="ECO:0000259" key="5">
    <source>
        <dbReference type="PROSITE" id="PS50977"/>
    </source>
</evidence>
<dbReference type="SUPFAM" id="SSF48498">
    <property type="entry name" value="Tetracyclin repressor-like, C-terminal domain"/>
    <property type="match status" value="1"/>
</dbReference>
<dbReference type="InterPro" id="IPR001647">
    <property type="entry name" value="HTH_TetR"/>
</dbReference>
<dbReference type="RefSeq" id="WP_088257056.1">
    <property type="nucleotide sequence ID" value="NZ_NIDE01000011.1"/>
</dbReference>
<reference evidence="7" key="1">
    <citation type="submission" date="2017-06" db="EMBL/GenBank/DDBJ databases">
        <title>Genome analysis of Fimbriiglobus ruber SP5, the first member of the order Planctomycetales with confirmed chitinolytic capability.</title>
        <authorList>
            <person name="Ravin N.V."/>
            <person name="Rakitin A.L."/>
            <person name="Ivanova A.A."/>
            <person name="Beletsky A.V."/>
            <person name="Kulichevskaya I.S."/>
            <person name="Mardanov A.V."/>
            <person name="Dedysh S.N."/>
        </authorList>
    </citation>
    <scope>NUCLEOTIDE SEQUENCE [LARGE SCALE GENOMIC DNA]</scope>
    <source>
        <strain evidence="7">SP5</strain>
    </source>
</reference>
<keyword evidence="1" id="KW-0805">Transcription regulation</keyword>
<dbReference type="PROSITE" id="PS50977">
    <property type="entry name" value="HTH_TETR_2"/>
    <property type="match status" value="1"/>
</dbReference>
<proteinExistence type="predicted"/>
<dbReference type="InterPro" id="IPR023772">
    <property type="entry name" value="DNA-bd_HTH_TetR-type_CS"/>
</dbReference>
<dbReference type="OrthoDB" id="9809772at2"/>
<keyword evidence="3" id="KW-0804">Transcription</keyword>
<dbReference type="GO" id="GO:0000976">
    <property type="term" value="F:transcription cis-regulatory region binding"/>
    <property type="evidence" value="ECO:0007669"/>
    <property type="project" value="TreeGrafter"/>
</dbReference>
<dbReference type="PANTHER" id="PTHR30055">
    <property type="entry name" value="HTH-TYPE TRANSCRIPTIONAL REGULATOR RUTR"/>
    <property type="match status" value="1"/>
</dbReference>
<feature type="DNA-binding region" description="H-T-H motif" evidence="4">
    <location>
        <begin position="30"/>
        <end position="49"/>
    </location>
</feature>
<protein>
    <submittedName>
        <fullName evidence="6">Transcriptional regulator, TetR family</fullName>
    </submittedName>
</protein>
<dbReference type="InterPro" id="IPR050109">
    <property type="entry name" value="HTH-type_TetR-like_transc_reg"/>
</dbReference>
<dbReference type="SUPFAM" id="SSF46689">
    <property type="entry name" value="Homeodomain-like"/>
    <property type="match status" value="1"/>
</dbReference>
<dbReference type="Pfam" id="PF17935">
    <property type="entry name" value="TetR_C_27"/>
    <property type="match status" value="1"/>
</dbReference>
<dbReference type="GO" id="GO:0003700">
    <property type="term" value="F:DNA-binding transcription factor activity"/>
    <property type="evidence" value="ECO:0007669"/>
    <property type="project" value="TreeGrafter"/>
</dbReference>
<comment type="caution">
    <text evidence="6">The sequence shown here is derived from an EMBL/GenBank/DDBJ whole genome shotgun (WGS) entry which is preliminary data.</text>
</comment>
<dbReference type="PROSITE" id="PS01081">
    <property type="entry name" value="HTH_TETR_1"/>
    <property type="match status" value="1"/>
</dbReference>